<gene>
    <name evidence="1" type="ORF">ACE1CA_12580</name>
</gene>
<dbReference type="Proteomes" id="UP001576780">
    <property type="component" value="Unassembled WGS sequence"/>
</dbReference>
<evidence type="ECO:0000313" key="2">
    <source>
        <dbReference type="Proteomes" id="UP001576780"/>
    </source>
</evidence>
<reference evidence="1 2" key="1">
    <citation type="submission" date="2024-09" db="EMBL/GenBank/DDBJ databases">
        <title>Floridaenema gen nov. (Aerosakkonemataceae, Aerosakkonematales ord. nov., Cyanobacteria) from benthic tropical and subtropical fresh waters, with the description of four new species.</title>
        <authorList>
            <person name="Moretto J.A."/>
            <person name="Berthold D.E."/>
            <person name="Lefler F.W."/>
            <person name="Huang I.-S."/>
            <person name="Laughinghouse H. IV."/>
        </authorList>
    </citation>
    <scope>NUCLEOTIDE SEQUENCE [LARGE SCALE GENOMIC DNA]</scope>
    <source>
        <strain evidence="1 2">BLCC-F167</strain>
    </source>
</reference>
<sequence length="230" mass="26519">MIVVRFICRVDGELVALVLEVKMPFSSYKSISAVAKKFQLKYVLSDYIVGIELPVKAAFKEELDLLFTDGVVDNSEDAICENLIYPVLKEVWKNYRRKLTLWSHEALCYDEDLSGIPDYIVTQRSPLGTIVFDRPYFLTVEAKQDRFEEGWGQCLAEMVAVQRLNDEANQTIYGIVSNGKVWQFGKLELNVFTRNKTFYTIQDLESLFGAVNYVFRQCELQVEVKETFSV</sequence>
<keyword evidence="2" id="KW-1185">Reference proteome</keyword>
<dbReference type="EMBL" id="JBHFNT010000106">
    <property type="protein sequence ID" value="MFB2835359.1"/>
    <property type="molecule type" value="Genomic_DNA"/>
</dbReference>
<accession>A0ABV4WJT2</accession>
<name>A0ABV4WJT2_9CYAN</name>
<evidence type="ECO:0008006" key="3">
    <source>
        <dbReference type="Google" id="ProtNLM"/>
    </source>
</evidence>
<comment type="caution">
    <text evidence="1">The sequence shown here is derived from an EMBL/GenBank/DDBJ whole genome shotgun (WGS) entry which is preliminary data.</text>
</comment>
<evidence type="ECO:0000313" key="1">
    <source>
        <dbReference type="EMBL" id="MFB2835359.1"/>
    </source>
</evidence>
<organism evidence="1 2">
    <name type="scientific">Floridaenema evergladense BLCC-F167</name>
    <dbReference type="NCBI Taxonomy" id="3153639"/>
    <lineage>
        <taxon>Bacteria</taxon>
        <taxon>Bacillati</taxon>
        <taxon>Cyanobacteriota</taxon>
        <taxon>Cyanophyceae</taxon>
        <taxon>Oscillatoriophycideae</taxon>
        <taxon>Aerosakkonematales</taxon>
        <taxon>Aerosakkonemataceae</taxon>
        <taxon>Floridanema</taxon>
        <taxon>Floridanema evergladense</taxon>
    </lineage>
</organism>
<proteinExistence type="predicted"/>
<protein>
    <recommendedName>
        <fullName evidence="3">Restriction endonuclease</fullName>
    </recommendedName>
</protein>